<dbReference type="PANTHER" id="PTHR34153">
    <property type="entry name" value="SI:CH211-262H13.3-RELATED-RELATED"/>
    <property type="match status" value="1"/>
</dbReference>
<evidence type="ECO:0000313" key="2">
    <source>
        <dbReference type="EMBL" id="OXA43516.1"/>
    </source>
</evidence>
<name>A0A226DH61_FOLCA</name>
<organism evidence="2 3">
    <name type="scientific">Folsomia candida</name>
    <name type="common">Springtail</name>
    <dbReference type="NCBI Taxonomy" id="158441"/>
    <lineage>
        <taxon>Eukaryota</taxon>
        <taxon>Metazoa</taxon>
        <taxon>Ecdysozoa</taxon>
        <taxon>Arthropoda</taxon>
        <taxon>Hexapoda</taxon>
        <taxon>Collembola</taxon>
        <taxon>Entomobryomorpha</taxon>
        <taxon>Isotomoidea</taxon>
        <taxon>Isotomidae</taxon>
        <taxon>Proisotominae</taxon>
        <taxon>Folsomia</taxon>
    </lineage>
</organism>
<dbReference type="AlphaFoldDB" id="A0A226DH61"/>
<evidence type="ECO:0000256" key="1">
    <source>
        <dbReference type="SAM" id="MobiDB-lite"/>
    </source>
</evidence>
<dbReference type="OMA" id="YASILMH"/>
<evidence type="ECO:0000313" key="3">
    <source>
        <dbReference type="Proteomes" id="UP000198287"/>
    </source>
</evidence>
<protein>
    <recommendedName>
        <fullName evidence="4">DUF4806 domain-containing protein</fullName>
    </recommendedName>
</protein>
<dbReference type="PANTHER" id="PTHR34153:SF2">
    <property type="entry name" value="SI:CH211-262H13.3-RELATED"/>
    <property type="match status" value="1"/>
</dbReference>
<keyword evidence="3" id="KW-1185">Reference proteome</keyword>
<comment type="caution">
    <text evidence="2">The sequence shown here is derived from an EMBL/GenBank/DDBJ whole genome shotgun (WGS) entry which is preliminary data.</text>
</comment>
<gene>
    <name evidence="2" type="ORF">Fcan01_21704</name>
</gene>
<feature type="region of interest" description="Disordered" evidence="1">
    <location>
        <begin position="180"/>
        <end position="253"/>
    </location>
</feature>
<feature type="compositionally biased region" description="Basic and acidic residues" evidence="1">
    <location>
        <begin position="194"/>
        <end position="211"/>
    </location>
</feature>
<accession>A0A226DH61</accession>
<evidence type="ECO:0008006" key="4">
    <source>
        <dbReference type="Google" id="ProtNLM"/>
    </source>
</evidence>
<dbReference type="Proteomes" id="UP000198287">
    <property type="component" value="Unassembled WGS sequence"/>
</dbReference>
<dbReference type="OrthoDB" id="6784356at2759"/>
<dbReference type="EMBL" id="LNIX01000022">
    <property type="protein sequence ID" value="OXA43516.1"/>
    <property type="molecule type" value="Genomic_DNA"/>
</dbReference>
<reference evidence="2 3" key="1">
    <citation type="submission" date="2015-12" db="EMBL/GenBank/DDBJ databases">
        <title>The genome of Folsomia candida.</title>
        <authorList>
            <person name="Faddeeva A."/>
            <person name="Derks M.F."/>
            <person name="Anvar Y."/>
            <person name="Smit S."/>
            <person name="Van Straalen N."/>
            <person name="Roelofs D."/>
        </authorList>
    </citation>
    <scope>NUCLEOTIDE SEQUENCE [LARGE SCALE GENOMIC DNA]</scope>
    <source>
        <strain evidence="2 3">VU population</strain>
        <tissue evidence="2">Whole body</tissue>
    </source>
</reference>
<sequence length="470" mass="52469">MRKCFVGKRRLQQLASRATLPKTDNTKQTIRSDVPVDKDNDVRIENITRYEDIKPGIGSELDQHISDLNVCGDQFRIEEESEISEVEVEDIERDLKTWALCNAVNQMMFFIVDFKEGSKNYVEVVPGSWFEDGVLQYPHKIKNPIPLIKSSRNPDSTWATYPARILHDYATYDAARKHISPAEDKSNLSSAESDEAKRGQGKRSRTDHEQNKASSDSAGSDDEMNKSVLPAPPRFNNSFSQVPPPTSSTSQIVSAPESNISVMLAETDFLQEQASTGQEKSATITQPGVLNQTMQNGSANYASILMHVKELIREVSMIKYTVNNIERKLDNLIAAGSHQDSADNDQPSILQQPFQSLEEFKEFDAALCEDDKLSLKRCLMKCGGADCGETIRRMLKKLMVDNVAEYVSLKGQKGNFNFSSTSTCSIVIGATLAVKKFSSTEAEAEKAISSWFQHAPDRIKKNEASKKPKH</sequence>
<proteinExistence type="predicted"/>